<evidence type="ECO:0000256" key="3">
    <source>
        <dbReference type="ARBA" id="ARBA00023163"/>
    </source>
</evidence>
<feature type="coiled-coil region" evidence="4">
    <location>
        <begin position="107"/>
        <end position="149"/>
    </location>
</feature>
<protein>
    <submittedName>
        <fullName evidence="6">MarR family transcriptional regulator</fullName>
    </submittedName>
</protein>
<dbReference type="RefSeq" id="WP_110938604.1">
    <property type="nucleotide sequence ID" value="NZ_KZ614147.1"/>
</dbReference>
<dbReference type="InterPro" id="IPR036390">
    <property type="entry name" value="WH_DNA-bd_sf"/>
</dbReference>
<keyword evidence="1" id="KW-0805">Transcription regulation</keyword>
<comment type="caution">
    <text evidence="6">The sequence shown here is derived from an EMBL/GenBank/DDBJ whole genome shotgun (WGS) entry which is preliminary data.</text>
</comment>
<dbReference type="PANTHER" id="PTHR42756">
    <property type="entry name" value="TRANSCRIPTIONAL REGULATOR, MARR"/>
    <property type="match status" value="1"/>
</dbReference>
<keyword evidence="7" id="KW-1185">Reference proteome</keyword>
<dbReference type="InterPro" id="IPR036388">
    <property type="entry name" value="WH-like_DNA-bd_sf"/>
</dbReference>
<evidence type="ECO:0000259" key="5">
    <source>
        <dbReference type="PROSITE" id="PS50995"/>
    </source>
</evidence>
<keyword evidence="2" id="KW-0238">DNA-binding</keyword>
<gene>
    <name evidence="6" type="ORF">CR203_07220</name>
</gene>
<dbReference type="PRINTS" id="PR00598">
    <property type="entry name" value="HTHMARR"/>
</dbReference>
<dbReference type="PANTHER" id="PTHR42756:SF1">
    <property type="entry name" value="TRANSCRIPTIONAL REPRESSOR OF EMRAB OPERON"/>
    <property type="match status" value="1"/>
</dbReference>
<evidence type="ECO:0000256" key="1">
    <source>
        <dbReference type="ARBA" id="ARBA00023015"/>
    </source>
</evidence>
<dbReference type="PROSITE" id="PS50995">
    <property type="entry name" value="HTH_MARR_2"/>
    <property type="match status" value="1"/>
</dbReference>
<dbReference type="Pfam" id="PF01047">
    <property type="entry name" value="MarR"/>
    <property type="match status" value="1"/>
</dbReference>
<name>A0A3A9K5D3_9BACI</name>
<organism evidence="6 7">
    <name type="scientific">Salipaludibacillus neizhouensis</name>
    <dbReference type="NCBI Taxonomy" id="885475"/>
    <lineage>
        <taxon>Bacteria</taxon>
        <taxon>Bacillati</taxon>
        <taxon>Bacillota</taxon>
        <taxon>Bacilli</taxon>
        <taxon>Bacillales</taxon>
        <taxon>Bacillaceae</taxon>
    </lineage>
</organism>
<feature type="domain" description="HTH marR-type" evidence="5">
    <location>
        <begin position="6"/>
        <end position="141"/>
    </location>
</feature>
<evidence type="ECO:0000313" key="6">
    <source>
        <dbReference type="EMBL" id="RKL68264.1"/>
    </source>
</evidence>
<sequence>MDQKNTDKLVANLLSIFPLMNKKLFPPVQVFHDNELNHTHFFLLKIVEEFGQIRTSDLGKKLAIKKSNLTPLINKLIVKELVTREKAAEDRRVIFIKLTSKGGEFLANREEVLKEEIKRRLTRLQDSEADKLFEAVAQLEGVLKKLNLD</sequence>
<dbReference type="OrthoDB" id="3254893at2"/>
<keyword evidence="4" id="KW-0175">Coiled coil</keyword>
<reference evidence="6 7" key="1">
    <citation type="submission" date="2017-10" db="EMBL/GenBank/DDBJ databases">
        <title>Bacillus sp. nov., a halophilic bacterium isolated from a Keqin Lake.</title>
        <authorList>
            <person name="Wang H."/>
        </authorList>
    </citation>
    <scope>NUCLEOTIDE SEQUENCE [LARGE SCALE GENOMIC DNA]</scope>
    <source>
        <strain evidence="6 7">KCTC 13187</strain>
    </source>
</reference>
<evidence type="ECO:0000256" key="2">
    <source>
        <dbReference type="ARBA" id="ARBA00023125"/>
    </source>
</evidence>
<dbReference type="AlphaFoldDB" id="A0A3A9K5D3"/>
<dbReference type="EMBL" id="PDOE01000002">
    <property type="protein sequence ID" value="RKL68264.1"/>
    <property type="molecule type" value="Genomic_DNA"/>
</dbReference>
<dbReference type="GO" id="GO:0003677">
    <property type="term" value="F:DNA binding"/>
    <property type="evidence" value="ECO:0007669"/>
    <property type="project" value="UniProtKB-KW"/>
</dbReference>
<dbReference type="InterPro" id="IPR000835">
    <property type="entry name" value="HTH_MarR-typ"/>
</dbReference>
<keyword evidence="3" id="KW-0804">Transcription</keyword>
<accession>A0A3A9K5D3</accession>
<evidence type="ECO:0000313" key="7">
    <source>
        <dbReference type="Proteomes" id="UP000281498"/>
    </source>
</evidence>
<evidence type="ECO:0000256" key="4">
    <source>
        <dbReference type="SAM" id="Coils"/>
    </source>
</evidence>
<proteinExistence type="predicted"/>
<dbReference type="Gene3D" id="1.10.10.10">
    <property type="entry name" value="Winged helix-like DNA-binding domain superfamily/Winged helix DNA-binding domain"/>
    <property type="match status" value="1"/>
</dbReference>
<dbReference type="GO" id="GO:0003700">
    <property type="term" value="F:DNA-binding transcription factor activity"/>
    <property type="evidence" value="ECO:0007669"/>
    <property type="project" value="InterPro"/>
</dbReference>
<dbReference type="SMART" id="SM00347">
    <property type="entry name" value="HTH_MARR"/>
    <property type="match status" value="1"/>
</dbReference>
<dbReference type="Proteomes" id="UP000281498">
    <property type="component" value="Unassembled WGS sequence"/>
</dbReference>
<dbReference type="SUPFAM" id="SSF46785">
    <property type="entry name" value="Winged helix' DNA-binding domain"/>
    <property type="match status" value="1"/>
</dbReference>